<evidence type="ECO:0000313" key="2">
    <source>
        <dbReference type="Proteomes" id="UP000784294"/>
    </source>
</evidence>
<keyword evidence="2" id="KW-1185">Reference proteome</keyword>
<gene>
    <name evidence="1" type="ORF">PXEA_LOCUS22358</name>
</gene>
<dbReference type="OrthoDB" id="6770331at2759"/>
<name>A0A3S5AZ06_9PLAT</name>
<sequence length="96" mass="10558">MEACHFAIDGMATEQTLQEGSDTTDSQFDHVRKIYENALARQGLNVATGAILWEVAREFEMIVLAQIQRHLAAASVGGEASDKVRVPAKCGLWARR</sequence>
<proteinExistence type="predicted"/>
<reference evidence="1" key="1">
    <citation type="submission" date="2018-11" db="EMBL/GenBank/DDBJ databases">
        <authorList>
            <consortium name="Pathogen Informatics"/>
        </authorList>
    </citation>
    <scope>NUCLEOTIDE SEQUENCE</scope>
</reference>
<dbReference type="EMBL" id="CAAALY010098739">
    <property type="protein sequence ID" value="VEL28918.1"/>
    <property type="molecule type" value="Genomic_DNA"/>
</dbReference>
<comment type="caution">
    <text evidence="1">The sequence shown here is derived from an EMBL/GenBank/DDBJ whole genome shotgun (WGS) entry which is preliminary data.</text>
</comment>
<dbReference type="AlphaFoldDB" id="A0A3S5AZ06"/>
<dbReference type="Proteomes" id="UP000784294">
    <property type="component" value="Unassembled WGS sequence"/>
</dbReference>
<protein>
    <submittedName>
        <fullName evidence="1">Uncharacterized protein</fullName>
    </submittedName>
</protein>
<evidence type="ECO:0000313" key="1">
    <source>
        <dbReference type="EMBL" id="VEL28918.1"/>
    </source>
</evidence>
<organism evidence="1 2">
    <name type="scientific">Protopolystoma xenopodis</name>
    <dbReference type="NCBI Taxonomy" id="117903"/>
    <lineage>
        <taxon>Eukaryota</taxon>
        <taxon>Metazoa</taxon>
        <taxon>Spiralia</taxon>
        <taxon>Lophotrochozoa</taxon>
        <taxon>Platyhelminthes</taxon>
        <taxon>Monogenea</taxon>
        <taxon>Polyopisthocotylea</taxon>
        <taxon>Polystomatidea</taxon>
        <taxon>Polystomatidae</taxon>
        <taxon>Protopolystoma</taxon>
    </lineage>
</organism>
<accession>A0A3S5AZ06</accession>